<feature type="compositionally biased region" description="Pro residues" evidence="1">
    <location>
        <begin position="123"/>
        <end position="149"/>
    </location>
</feature>
<proteinExistence type="predicted"/>
<dbReference type="Proteomes" id="UP000886523">
    <property type="component" value="Unassembled WGS sequence"/>
</dbReference>
<name>A0A9P6AIN9_9AGAM</name>
<feature type="region of interest" description="Disordered" evidence="1">
    <location>
        <begin position="278"/>
        <end position="327"/>
    </location>
</feature>
<dbReference type="EMBL" id="MU129127">
    <property type="protein sequence ID" value="KAF9506039.1"/>
    <property type="molecule type" value="Genomic_DNA"/>
</dbReference>
<feature type="compositionally biased region" description="Basic and acidic residues" evidence="1">
    <location>
        <begin position="240"/>
        <end position="249"/>
    </location>
</feature>
<reference evidence="2" key="1">
    <citation type="journal article" date="2020" name="Nat. Commun.">
        <title>Large-scale genome sequencing of mycorrhizal fungi provides insights into the early evolution of symbiotic traits.</title>
        <authorList>
            <person name="Miyauchi S."/>
            <person name="Kiss E."/>
            <person name="Kuo A."/>
            <person name="Drula E."/>
            <person name="Kohler A."/>
            <person name="Sanchez-Garcia M."/>
            <person name="Morin E."/>
            <person name="Andreopoulos B."/>
            <person name="Barry K.W."/>
            <person name="Bonito G."/>
            <person name="Buee M."/>
            <person name="Carver A."/>
            <person name="Chen C."/>
            <person name="Cichocki N."/>
            <person name="Clum A."/>
            <person name="Culley D."/>
            <person name="Crous P.W."/>
            <person name="Fauchery L."/>
            <person name="Girlanda M."/>
            <person name="Hayes R.D."/>
            <person name="Keri Z."/>
            <person name="LaButti K."/>
            <person name="Lipzen A."/>
            <person name="Lombard V."/>
            <person name="Magnuson J."/>
            <person name="Maillard F."/>
            <person name="Murat C."/>
            <person name="Nolan M."/>
            <person name="Ohm R.A."/>
            <person name="Pangilinan J."/>
            <person name="Pereira M.F."/>
            <person name="Perotto S."/>
            <person name="Peter M."/>
            <person name="Pfister S."/>
            <person name="Riley R."/>
            <person name="Sitrit Y."/>
            <person name="Stielow J.B."/>
            <person name="Szollosi G."/>
            <person name="Zifcakova L."/>
            <person name="Stursova M."/>
            <person name="Spatafora J.W."/>
            <person name="Tedersoo L."/>
            <person name="Vaario L.M."/>
            <person name="Yamada A."/>
            <person name="Yan M."/>
            <person name="Wang P."/>
            <person name="Xu J."/>
            <person name="Bruns T."/>
            <person name="Baldrian P."/>
            <person name="Vilgalys R."/>
            <person name="Dunand C."/>
            <person name="Henrissat B."/>
            <person name="Grigoriev I.V."/>
            <person name="Hibbett D."/>
            <person name="Nagy L.G."/>
            <person name="Martin F.M."/>
        </authorList>
    </citation>
    <scope>NUCLEOTIDE SEQUENCE</scope>
    <source>
        <strain evidence="2">UP504</strain>
    </source>
</reference>
<gene>
    <name evidence="2" type="ORF">BS47DRAFT_1399873</name>
</gene>
<protein>
    <submittedName>
        <fullName evidence="2">Uncharacterized protein</fullName>
    </submittedName>
</protein>
<accession>A0A9P6AIN9</accession>
<evidence type="ECO:0000313" key="2">
    <source>
        <dbReference type="EMBL" id="KAF9506039.1"/>
    </source>
</evidence>
<evidence type="ECO:0000313" key="3">
    <source>
        <dbReference type="Proteomes" id="UP000886523"/>
    </source>
</evidence>
<feature type="compositionally biased region" description="Polar residues" evidence="1">
    <location>
        <begin position="281"/>
        <end position="294"/>
    </location>
</feature>
<dbReference type="AlphaFoldDB" id="A0A9P6AIN9"/>
<evidence type="ECO:0000256" key="1">
    <source>
        <dbReference type="SAM" id="MobiDB-lite"/>
    </source>
</evidence>
<feature type="region of interest" description="Disordered" evidence="1">
    <location>
        <begin position="115"/>
        <end position="264"/>
    </location>
</feature>
<sequence length="327" mass="36763">MPAAEYLLGASVHANSLIRLTYQECLQTIQELLWCPSMRDPRLSLRHIPLNRTIEAELTIPQVDRSCLHSFLAQTPLPPAVEVIRVSYWRDEDRWAIADPMPSLPNTVWAAGGQYPPGAEAIPPLPKSPRSPPRTLPPITAPPHTPEMPPRTFEAGYSLRDAKDTSGPEPRPSYHQGTQYHGSSYRLEKEEHQERLHGFHRPERDERSRSSYGFERDDRAGSSYRPMYRDPPASGPPWDSSDRPRRRDPPTSGPGRGSSYRLENEECSSYWLTYREDRASGSRSHQGLSPGWNQDSRGGSPSSGKSSGRSRDESEDGGSDSRAPKRQ</sequence>
<feature type="compositionally biased region" description="Basic and acidic residues" evidence="1">
    <location>
        <begin position="186"/>
        <end position="220"/>
    </location>
</feature>
<feature type="compositionally biased region" description="Low complexity" evidence="1">
    <location>
        <begin position="295"/>
        <end position="307"/>
    </location>
</feature>
<organism evidence="2 3">
    <name type="scientific">Hydnum rufescens UP504</name>
    <dbReference type="NCBI Taxonomy" id="1448309"/>
    <lineage>
        <taxon>Eukaryota</taxon>
        <taxon>Fungi</taxon>
        <taxon>Dikarya</taxon>
        <taxon>Basidiomycota</taxon>
        <taxon>Agaricomycotina</taxon>
        <taxon>Agaricomycetes</taxon>
        <taxon>Cantharellales</taxon>
        <taxon>Hydnaceae</taxon>
        <taxon>Hydnum</taxon>
    </lineage>
</organism>
<comment type="caution">
    <text evidence="2">The sequence shown here is derived from an EMBL/GenBank/DDBJ whole genome shotgun (WGS) entry which is preliminary data.</text>
</comment>
<keyword evidence="3" id="KW-1185">Reference proteome</keyword>